<keyword evidence="11" id="KW-1185">Reference proteome</keyword>
<evidence type="ECO:0000313" key="10">
    <source>
        <dbReference type="EMBL" id="AGY56371.1"/>
    </source>
</evidence>
<dbReference type="Pfam" id="PF08543">
    <property type="entry name" value="Phos_pyr_kin"/>
    <property type="match status" value="1"/>
</dbReference>
<accession>U5QBZ9</accession>
<dbReference type="PATRIC" id="fig|1183438.3.peg.124"/>
<dbReference type="OrthoDB" id="9810880at2"/>
<dbReference type="CDD" id="cd01169">
    <property type="entry name" value="HMPP_kinase"/>
    <property type="match status" value="1"/>
</dbReference>
<evidence type="ECO:0000256" key="1">
    <source>
        <dbReference type="ARBA" id="ARBA00000151"/>
    </source>
</evidence>
<keyword evidence="4" id="KW-0808">Transferase</keyword>
<dbReference type="InterPro" id="IPR029056">
    <property type="entry name" value="Ribokinase-like"/>
</dbReference>
<dbReference type="HOGENOM" id="CLU_020520_0_0_3"/>
<dbReference type="STRING" id="1183438.GKIL_0124"/>
<evidence type="ECO:0000256" key="4">
    <source>
        <dbReference type="ARBA" id="ARBA00022679"/>
    </source>
</evidence>
<evidence type="ECO:0000313" key="11">
    <source>
        <dbReference type="Proteomes" id="UP000017396"/>
    </source>
</evidence>
<comment type="catalytic activity">
    <reaction evidence="1">
        <text>4-amino-5-hydroxymethyl-2-methylpyrimidine + ATP = 4-amino-2-methyl-5-(phosphooxymethyl)pyrimidine + ADP + H(+)</text>
        <dbReference type="Rhea" id="RHEA:23096"/>
        <dbReference type="ChEBI" id="CHEBI:15378"/>
        <dbReference type="ChEBI" id="CHEBI:16892"/>
        <dbReference type="ChEBI" id="CHEBI:30616"/>
        <dbReference type="ChEBI" id="CHEBI:58354"/>
        <dbReference type="ChEBI" id="CHEBI:456216"/>
        <dbReference type="EC" id="2.7.1.49"/>
    </reaction>
</comment>
<dbReference type="InterPro" id="IPR013749">
    <property type="entry name" value="PM/HMP-P_kinase-1"/>
</dbReference>
<reference evidence="10 11" key="1">
    <citation type="journal article" date="2013" name="PLoS ONE">
        <title>Cultivation and Complete Genome Sequencing of Gloeobacter kilaueensis sp. nov., from a Lava Cave in Kilauea Caldera, Hawai'i.</title>
        <authorList>
            <person name="Saw J.H."/>
            <person name="Schatz M."/>
            <person name="Brown M.V."/>
            <person name="Kunkel D.D."/>
            <person name="Foster J.S."/>
            <person name="Shick H."/>
            <person name="Christensen S."/>
            <person name="Hou S."/>
            <person name="Wan X."/>
            <person name="Donachie S.P."/>
        </authorList>
    </citation>
    <scope>NUCLEOTIDE SEQUENCE [LARGE SCALE GENOMIC DNA]</scope>
    <source>
        <strain evidence="11">JS</strain>
    </source>
</reference>
<dbReference type="GO" id="GO:0009228">
    <property type="term" value="P:thiamine biosynthetic process"/>
    <property type="evidence" value="ECO:0007669"/>
    <property type="project" value="UniProtKB-KW"/>
</dbReference>
<dbReference type="EMBL" id="CP003587">
    <property type="protein sequence ID" value="AGY56371.1"/>
    <property type="molecule type" value="Genomic_DNA"/>
</dbReference>
<keyword evidence="5" id="KW-0547">Nucleotide-binding</keyword>
<comment type="catalytic activity">
    <reaction evidence="2">
        <text>4-amino-2-methyl-5-(phosphooxymethyl)pyrimidine + ATP = 4-amino-2-methyl-5-(diphosphooxymethyl)pyrimidine + ADP</text>
        <dbReference type="Rhea" id="RHEA:19893"/>
        <dbReference type="ChEBI" id="CHEBI:30616"/>
        <dbReference type="ChEBI" id="CHEBI:57841"/>
        <dbReference type="ChEBI" id="CHEBI:58354"/>
        <dbReference type="ChEBI" id="CHEBI:456216"/>
        <dbReference type="EC" id="2.7.4.7"/>
    </reaction>
</comment>
<dbReference type="Gene3D" id="3.40.1190.20">
    <property type="match status" value="1"/>
</dbReference>
<evidence type="ECO:0000256" key="3">
    <source>
        <dbReference type="ARBA" id="ARBA00004769"/>
    </source>
</evidence>
<evidence type="ECO:0000256" key="8">
    <source>
        <dbReference type="ARBA" id="ARBA00022977"/>
    </source>
</evidence>
<dbReference type="SUPFAM" id="SSF53613">
    <property type="entry name" value="Ribokinase-like"/>
    <property type="match status" value="1"/>
</dbReference>
<evidence type="ECO:0000256" key="7">
    <source>
        <dbReference type="ARBA" id="ARBA00022840"/>
    </source>
</evidence>
<protein>
    <submittedName>
        <fullName evidence="10">Phosphomethylpyrimidine kinase</fullName>
    </submittedName>
</protein>
<organism evidence="10 11">
    <name type="scientific">Gloeobacter kilaueensis (strain ATCC BAA-2537 / CCAP 1431/1 / ULC 316 / JS1)</name>
    <dbReference type="NCBI Taxonomy" id="1183438"/>
    <lineage>
        <taxon>Bacteria</taxon>
        <taxon>Bacillati</taxon>
        <taxon>Cyanobacteriota</taxon>
        <taxon>Cyanophyceae</taxon>
        <taxon>Gloeobacterales</taxon>
        <taxon>Gloeobacteraceae</taxon>
        <taxon>Gloeobacter</taxon>
    </lineage>
</organism>
<name>U5QBZ9_GLOK1</name>
<dbReference type="eggNOG" id="COG0351">
    <property type="taxonomic scope" value="Bacteria"/>
</dbReference>
<proteinExistence type="predicted"/>
<dbReference type="KEGG" id="glj:GKIL_0124"/>
<keyword evidence="7" id="KW-0067">ATP-binding</keyword>
<dbReference type="PANTHER" id="PTHR20858:SF17">
    <property type="entry name" value="HYDROXYMETHYLPYRIMIDINE_PHOSPHOMETHYLPYRIMIDINE KINASE THI20-RELATED"/>
    <property type="match status" value="1"/>
</dbReference>
<dbReference type="Proteomes" id="UP000017396">
    <property type="component" value="Chromosome"/>
</dbReference>
<dbReference type="AlphaFoldDB" id="U5QBZ9"/>
<dbReference type="InterPro" id="IPR004399">
    <property type="entry name" value="HMP/HMP-P_kinase_dom"/>
</dbReference>
<dbReference type="FunFam" id="3.40.1190.20:FF:000003">
    <property type="entry name" value="Phosphomethylpyrimidine kinase ThiD"/>
    <property type="match status" value="1"/>
</dbReference>
<dbReference type="GO" id="GO:0008972">
    <property type="term" value="F:phosphomethylpyrimidine kinase activity"/>
    <property type="evidence" value="ECO:0007669"/>
    <property type="project" value="UniProtKB-EC"/>
</dbReference>
<dbReference type="PANTHER" id="PTHR20858">
    <property type="entry name" value="PHOSPHOMETHYLPYRIMIDINE KINASE"/>
    <property type="match status" value="1"/>
</dbReference>
<keyword evidence="6 10" id="KW-0418">Kinase</keyword>
<dbReference type="GO" id="GO:0005524">
    <property type="term" value="F:ATP binding"/>
    <property type="evidence" value="ECO:0007669"/>
    <property type="project" value="UniProtKB-KW"/>
</dbReference>
<evidence type="ECO:0000256" key="5">
    <source>
        <dbReference type="ARBA" id="ARBA00022741"/>
    </source>
</evidence>
<dbReference type="GO" id="GO:0008902">
    <property type="term" value="F:hydroxymethylpyrimidine kinase activity"/>
    <property type="evidence" value="ECO:0007669"/>
    <property type="project" value="UniProtKB-EC"/>
</dbReference>
<evidence type="ECO:0000256" key="2">
    <source>
        <dbReference type="ARBA" id="ARBA00000565"/>
    </source>
</evidence>
<comment type="pathway">
    <text evidence="3">Cofactor biosynthesis; thiamine diphosphate biosynthesis; 4-amino-2-methyl-5-diphosphomethylpyrimidine from 5-amino-1-(5-phospho-D-ribosyl)imidazole: step 3/3.</text>
</comment>
<evidence type="ECO:0000256" key="6">
    <source>
        <dbReference type="ARBA" id="ARBA00022777"/>
    </source>
</evidence>
<sequence>MSIPRALTIAGSDSGGGAGIQADLRTFAFHCVHGMSALTCVTAQNTLGVQGVVPLEADFVALQIESVLGDIGVDSVKTGMLFDAPIIRRVAQLAAQLPLPNLVVDPVMVSRTGARLLADEAVAALRDSLLPLATIVTPNLHEARILSGLTIETIEDMAAAAQRIAALGARYVLVKGGALGVGRGSDVFYDGKQTVVLATETVDTPHTHGTGCTLAAAIAAQLALGEPLPTAVRLAKNYVTRALHHSLAIGGGQGPVGHFWPLIGAK</sequence>
<gene>
    <name evidence="10" type="primary">thiD</name>
    <name evidence="10" type="ORF">GKIL_0124</name>
</gene>
<evidence type="ECO:0000259" key="9">
    <source>
        <dbReference type="Pfam" id="PF08543"/>
    </source>
</evidence>
<feature type="domain" description="Pyridoxamine kinase/Phosphomethylpyrimidine kinase" evidence="9">
    <location>
        <begin position="13"/>
        <end position="256"/>
    </location>
</feature>
<keyword evidence="8" id="KW-0784">Thiamine biosynthesis</keyword>
<dbReference type="NCBIfam" id="TIGR00097">
    <property type="entry name" value="HMP-P_kinase"/>
    <property type="match status" value="1"/>
</dbReference>
<dbReference type="RefSeq" id="WP_023171365.1">
    <property type="nucleotide sequence ID" value="NC_022600.1"/>
</dbReference>
<dbReference type="GO" id="GO:0005829">
    <property type="term" value="C:cytosol"/>
    <property type="evidence" value="ECO:0007669"/>
    <property type="project" value="TreeGrafter"/>
</dbReference>